<evidence type="ECO:0000313" key="1">
    <source>
        <dbReference type="EMBL" id="OCT72589.1"/>
    </source>
</evidence>
<gene>
    <name evidence="1" type="ORF">XELAEV_18035570mg</name>
</gene>
<dbReference type="Proteomes" id="UP000694892">
    <property type="component" value="Chromosome 7L"/>
</dbReference>
<evidence type="ECO:0000313" key="2">
    <source>
        <dbReference type="Proteomes" id="UP000694892"/>
    </source>
</evidence>
<reference evidence="2" key="1">
    <citation type="journal article" date="2016" name="Nature">
        <title>Genome evolution in the allotetraploid frog Xenopus laevis.</title>
        <authorList>
            <person name="Session A.M."/>
            <person name="Uno Y."/>
            <person name="Kwon T."/>
            <person name="Chapman J.A."/>
            <person name="Toyoda A."/>
            <person name="Takahashi S."/>
            <person name="Fukui A."/>
            <person name="Hikosaka A."/>
            <person name="Suzuki A."/>
            <person name="Kondo M."/>
            <person name="van Heeringen S.J."/>
            <person name="Quigley I."/>
            <person name="Heinz S."/>
            <person name="Ogino H."/>
            <person name="Ochi H."/>
            <person name="Hellsten U."/>
            <person name="Lyons J.B."/>
            <person name="Simakov O."/>
            <person name="Putnam N."/>
            <person name="Stites J."/>
            <person name="Kuroki Y."/>
            <person name="Tanaka T."/>
            <person name="Michiue T."/>
            <person name="Watanabe M."/>
            <person name="Bogdanovic O."/>
            <person name="Lister R."/>
            <person name="Georgiou G."/>
            <person name="Paranjpe S.S."/>
            <person name="van Kruijsbergen I."/>
            <person name="Shu S."/>
            <person name="Carlson J."/>
            <person name="Kinoshita T."/>
            <person name="Ohta Y."/>
            <person name="Mawaribuchi S."/>
            <person name="Jenkins J."/>
            <person name="Grimwood J."/>
            <person name="Schmutz J."/>
            <person name="Mitros T."/>
            <person name="Mozaffari S.V."/>
            <person name="Suzuki Y."/>
            <person name="Haramoto Y."/>
            <person name="Yamamoto T.S."/>
            <person name="Takagi C."/>
            <person name="Heald R."/>
            <person name="Miller K."/>
            <person name="Haudenschild C."/>
            <person name="Kitzman J."/>
            <person name="Nakayama T."/>
            <person name="Izutsu Y."/>
            <person name="Robert J."/>
            <person name="Fortriede J."/>
            <person name="Burns K."/>
            <person name="Lotay V."/>
            <person name="Karimi K."/>
            <person name="Yasuoka Y."/>
            <person name="Dichmann D.S."/>
            <person name="Flajnik M.F."/>
            <person name="Houston D.W."/>
            <person name="Shendure J."/>
            <person name="DuPasquier L."/>
            <person name="Vize P.D."/>
            <person name="Zorn A.M."/>
            <person name="Ito M."/>
            <person name="Marcotte E.M."/>
            <person name="Wallingford J.B."/>
            <person name="Ito Y."/>
            <person name="Asashima M."/>
            <person name="Ueno N."/>
            <person name="Matsuda Y."/>
            <person name="Veenstra G.J."/>
            <person name="Fujiyama A."/>
            <person name="Harland R.M."/>
            <person name="Taira M."/>
            <person name="Rokhsar D.S."/>
        </authorList>
    </citation>
    <scope>NUCLEOTIDE SEQUENCE [LARGE SCALE GENOMIC DNA]</scope>
    <source>
        <strain evidence="2">J</strain>
    </source>
</reference>
<sequence>MTPACSCVPRQLSVPVLAPLQLPFPMPVPHLAAPVKDYLPAVLLPALVPAVLSPATDSAGLSATANVPALGSPPKFPCQYAALGSLTKVPCHCFCFRLPIHY</sequence>
<dbReference type="EMBL" id="CM004478">
    <property type="protein sequence ID" value="OCT72589.1"/>
    <property type="molecule type" value="Genomic_DNA"/>
</dbReference>
<name>A0A974HC76_XENLA</name>
<protein>
    <submittedName>
        <fullName evidence="1">Uncharacterized protein</fullName>
    </submittedName>
</protein>
<proteinExistence type="predicted"/>
<dbReference type="AlphaFoldDB" id="A0A974HC76"/>
<accession>A0A974HC76</accession>
<organism evidence="1 2">
    <name type="scientific">Xenopus laevis</name>
    <name type="common">African clawed frog</name>
    <dbReference type="NCBI Taxonomy" id="8355"/>
    <lineage>
        <taxon>Eukaryota</taxon>
        <taxon>Metazoa</taxon>
        <taxon>Chordata</taxon>
        <taxon>Craniata</taxon>
        <taxon>Vertebrata</taxon>
        <taxon>Euteleostomi</taxon>
        <taxon>Amphibia</taxon>
        <taxon>Batrachia</taxon>
        <taxon>Anura</taxon>
        <taxon>Pipoidea</taxon>
        <taxon>Pipidae</taxon>
        <taxon>Xenopodinae</taxon>
        <taxon>Xenopus</taxon>
        <taxon>Xenopus</taxon>
    </lineage>
</organism>